<organism evidence="4 5">
    <name type="scientific">Pneumocystis wakefieldiae</name>
    <dbReference type="NCBI Taxonomy" id="38082"/>
    <lineage>
        <taxon>Eukaryota</taxon>
        <taxon>Fungi</taxon>
        <taxon>Dikarya</taxon>
        <taxon>Ascomycota</taxon>
        <taxon>Taphrinomycotina</taxon>
        <taxon>Pneumocystomycetes</taxon>
        <taxon>Pneumocystaceae</taxon>
        <taxon>Pneumocystis</taxon>
    </lineage>
</organism>
<evidence type="ECO:0000313" key="4">
    <source>
        <dbReference type="EMBL" id="QSL66954.1"/>
    </source>
</evidence>
<dbReference type="InterPro" id="IPR033338">
    <property type="entry name" value="Spc105/Spc7"/>
</dbReference>
<name>A0A899G2Z5_9ASCO</name>
<feature type="compositionally biased region" description="Polar residues" evidence="2">
    <location>
        <begin position="31"/>
        <end position="40"/>
    </location>
</feature>
<dbReference type="GO" id="GO:0034501">
    <property type="term" value="P:protein localization to kinetochore"/>
    <property type="evidence" value="ECO:0007669"/>
    <property type="project" value="TreeGrafter"/>
</dbReference>
<feature type="compositionally biased region" description="Polar residues" evidence="2">
    <location>
        <begin position="159"/>
        <end position="173"/>
    </location>
</feature>
<protein>
    <recommendedName>
        <fullName evidence="3">Spc7 kinetochore protein domain-containing protein</fullName>
    </recommendedName>
</protein>
<dbReference type="PANTHER" id="PTHR28260">
    <property type="entry name" value="SPINDLE POLE BODY COMPONENT SPC105"/>
    <property type="match status" value="1"/>
</dbReference>
<proteinExistence type="predicted"/>
<dbReference type="Pfam" id="PF15402">
    <property type="entry name" value="MELT_2"/>
    <property type="match status" value="5"/>
</dbReference>
<dbReference type="OrthoDB" id="5592879at2759"/>
<dbReference type="GO" id="GO:0000776">
    <property type="term" value="C:kinetochore"/>
    <property type="evidence" value="ECO:0007669"/>
    <property type="project" value="TreeGrafter"/>
</dbReference>
<feature type="domain" description="Spc7 kinetochore protein" evidence="3">
    <location>
        <begin position="728"/>
        <end position="1035"/>
    </location>
</feature>
<dbReference type="Proteomes" id="UP000663699">
    <property type="component" value="Chromosome 15"/>
</dbReference>
<reference evidence="4" key="1">
    <citation type="submission" date="2020-06" db="EMBL/GenBank/DDBJ databases">
        <title>Genomes of multiple members of Pneumocystis genus reveal paths to human pathogen Pneumocystis jirovecii.</title>
        <authorList>
            <person name="Cisse O.H."/>
            <person name="Ma L."/>
            <person name="Dekker J."/>
            <person name="Khil P."/>
            <person name="Jo J."/>
            <person name="Brenchley J."/>
            <person name="Blair R."/>
            <person name="Pahar B."/>
            <person name="Chabe M."/>
            <person name="Van Rompay K.A."/>
            <person name="Keesler R."/>
            <person name="Sukura A."/>
            <person name="Hirsch V."/>
            <person name="Kutty G."/>
            <person name="Liu Y."/>
            <person name="Peng L."/>
            <person name="Chen J."/>
            <person name="Song J."/>
            <person name="Weissenbacher-Lang C."/>
            <person name="Xu J."/>
            <person name="Upham N.S."/>
            <person name="Stajich J.E."/>
            <person name="Cuomo C.A."/>
            <person name="Cushion M.T."/>
            <person name="Kovacs J.A."/>
        </authorList>
    </citation>
    <scope>NUCLEOTIDE SEQUENCE</scope>
    <source>
        <strain evidence="4">2A</strain>
    </source>
</reference>
<evidence type="ECO:0000313" key="5">
    <source>
        <dbReference type="Proteomes" id="UP000663699"/>
    </source>
</evidence>
<dbReference type="Pfam" id="PF18210">
    <property type="entry name" value="Knl1_RWD_C"/>
    <property type="match status" value="1"/>
</dbReference>
<keyword evidence="1" id="KW-0175">Coiled coil</keyword>
<dbReference type="SMART" id="SM00787">
    <property type="entry name" value="Spc7"/>
    <property type="match status" value="1"/>
</dbReference>
<dbReference type="InterPro" id="IPR013253">
    <property type="entry name" value="Spc7_domain"/>
</dbReference>
<dbReference type="GO" id="GO:1990758">
    <property type="term" value="P:mitotic sister chromatid biorientation"/>
    <property type="evidence" value="ECO:0007669"/>
    <property type="project" value="TreeGrafter"/>
</dbReference>
<evidence type="ECO:0000259" key="3">
    <source>
        <dbReference type="SMART" id="SM00787"/>
    </source>
</evidence>
<sequence length="1187" mass="135949">MDIKSPESRRESVKQGLPNKDVLNKDLLNKENLSPNKNTGFALTEGPYLKRSKSFGGEGDERFLKPSIVKPESRSTFGMPNKGILKTSLCSFDYTHDSSYKNDLDNHTVIGIMQVALKDNEKDSEHNETKKFQRRKSLNRRVSFANYASVRLFEKEQEFQSPNPTSPTKTMQSSKEKLLLSPIKRNLKSKKSLALNDSPKTPSPIKCISPIKPSKAYINSPVPMPQGQKFSDDIDHVDIESSENVFFSDIGDSHGQEFCDFQNKGIFKDINGEMTMDLTEVISNPVFEKKNTQEIPMDLVDVASDAIPEEGDAEATMDITKVLPCRIFEKSTTEEPAIDLIHVSESSIVERNNEIKTNSIMALEEIQKNQNKLFFNFQSQSDIKHDQKELAMELHRMNDGSLKTDYHLDPVDMDTTKVVGGILRDLNEMDQKDGLTMDFTTTVGDILTVNEGIKKELDFPFNNVCSEKKSDIQRKMLSDTSSGRLSFDDFHKPVIVYEEDNTVDMDLTKIVPSVLEHKDNLTLKNPEKFVLLEHDSLPVDIDIKKPVNTELKSPQRIPRNGVLAMDALFGKNTLNNIRNTCDTVAPVQLGSPKAAKLLKNRKSMGYFEEMKSVGLGSLSTKIIVGSNLTRENGMSESDIFTVNGFNILDRIAQLTPKKNVPFQLTPEKNIISTQLLSLQNTSKDNILENSESKLKRNYENTLNSSYIVSPTKKTCNSSNIKEYSNHLIETHDEDNASYMSYVNMTSISFLDGLTTTKRRETMFFPYLNTNPPTLKELVYTSSLTLPTLELYQFSCKELQKYISEGKEVVSKIEEDTSEDNPLLFREYIYASHDIRVIMDGQFKLLKNYSRLYAKSVWYDWRDKLLLGLKEGLEKNLEGLKKDELIINESKPILNTYFPVIKQTYESLKEKIKHMKAIKEEISQCDQKELRKVRSNLFKINEELQGDTEDFEKLKKSISEIDDKLHELSEKQTKLNQEIEEYKKVMEVNRCFKKGEIENIKKMLQVLKFVTGWEAKCFFHDTAVFVYLDTIETTFNFVKNNVSIKWNGEVKDKIKEFFFDYLGKKLKSCTVKEALSLISRIWYTATMIWSEFCLLKIRYPLLYNLTIENGEPLLQVTAKVFLPSSFSKFYVTFKLRHSILYEYPNLSNYDLIDIHIIYGNSNSSKILKAILEKISVGGIKALSLCNEF</sequence>
<dbReference type="PANTHER" id="PTHR28260:SF1">
    <property type="entry name" value="SPINDLE POLE BODY COMPONENT SPC105"/>
    <property type="match status" value="1"/>
</dbReference>
<dbReference type="AlphaFoldDB" id="A0A899G2Z5"/>
<dbReference type="GO" id="GO:0007094">
    <property type="term" value="P:mitotic spindle assembly checkpoint signaling"/>
    <property type="evidence" value="ECO:0007669"/>
    <property type="project" value="TreeGrafter"/>
</dbReference>
<dbReference type="EMBL" id="CP054546">
    <property type="protein sequence ID" value="QSL66954.1"/>
    <property type="molecule type" value="Genomic_DNA"/>
</dbReference>
<evidence type="ECO:0000256" key="1">
    <source>
        <dbReference type="SAM" id="Coils"/>
    </source>
</evidence>
<feature type="coiled-coil region" evidence="1">
    <location>
        <begin position="950"/>
        <end position="984"/>
    </location>
</feature>
<dbReference type="InterPro" id="IPR040850">
    <property type="entry name" value="Knl1_RWD_C"/>
</dbReference>
<dbReference type="Pfam" id="PF08317">
    <property type="entry name" value="Spc7"/>
    <property type="match status" value="1"/>
</dbReference>
<feature type="region of interest" description="Disordered" evidence="2">
    <location>
        <begin position="155"/>
        <end position="176"/>
    </location>
</feature>
<accession>A0A899G2Z5</accession>
<feature type="region of interest" description="Disordered" evidence="2">
    <location>
        <begin position="1"/>
        <end position="40"/>
    </location>
</feature>
<keyword evidence="5" id="KW-1185">Reference proteome</keyword>
<evidence type="ECO:0000256" key="2">
    <source>
        <dbReference type="SAM" id="MobiDB-lite"/>
    </source>
</evidence>
<gene>
    <name evidence="4" type="ORF">MERGE_001341</name>
</gene>
<feature type="compositionally biased region" description="Basic and acidic residues" evidence="2">
    <location>
        <begin position="1"/>
        <end position="13"/>
    </location>
</feature>